<sequence length="23" mass="2529">LIGISSLVSIISNHSMNYCVKSY</sequence>
<evidence type="ECO:0000313" key="1">
    <source>
        <dbReference type="EMBL" id="OUZ18048.1"/>
    </source>
</evidence>
<organism evidence="1 2">
    <name type="scientific">Enterococcus cecorum</name>
    <dbReference type="NCBI Taxonomy" id="44008"/>
    <lineage>
        <taxon>Bacteria</taxon>
        <taxon>Bacillati</taxon>
        <taxon>Bacillota</taxon>
        <taxon>Bacilli</taxon>
        <taxon>Lactobacillales</taxon>
        <taxon>Enterococcaceae</taxon>
        <taxon>Enterococcus</taxon>
    </lineage>
</organism>
<reference evidence="1 2" key="1">
    <citation type="submission" date="2017-05" db="EMBL/GenBank/DDBJ databases">
        <title>The Genome Sequence of Enterococcus faecium 2D5_DIV0622.</title>
        <authorList>
            <consortium name="The Broad Institute Genomics Platform"/>
            <consortium name="The Broad Institute Genomic Center for Infectious Diseases"/>
            <person name="Earl A."/>
            <person name="Manson A."/>
            <person name="Schwartman J."/>
            <person name="Gilmore M."/>
            <person name="Abouelleil A."/>
            <person name="Cao P."/>
            <person name="Chapman S."/>
            <person name="Cusick C."/>
            <person name="Shea T."/>
            <person name="Young S."/>
            <person name="Neafsey D."/>
            <person name="Nusbaum C."/>
            <person name="Birren B."/>
        </authorList>
    </citation>
    <scope>NUCLEOTIDE SEQUENCE [LARGE SCALE GENOMIC DNA]</scope>
    <source>
        <strain evidence="1 2">2D5_DIV0622</strain>
    </source>
</reference>
<gene>
    <name evidence="1" type="ORF">A5869_001530</name>
</gene>
<evidence type="ECO:0000313" key="2">
    <source>
        <dbReference type="Proteomes" id="UP000196503"/>
    </source>
</evidence>
<dbReference type="EMBL" id="NIBL01000002">
    <property type="protein sequence ID" value="OUZ18048.1"/>
    <property type="molecule type" value="Genomic_DNA"/>
</dbReference>
<proteinExistence type="predicted"/>
<name>A0A200HZA0_9ENTE</name>
<comment type="caution">
    <text evidence="1">The sequence shown here is derived from an EMBL/GenBank/DDBJ whole genome shotgun (WGS) entry which is preliminary data.</text>
</comment>
<feature type="non-terminal residue" evidence="1">
    <location>
        <position position="1"/>
    </location>
</feature>
<dbReference type="AlphaFoldDB" id="A0A200HZA0"/>
<protein>
    <submittedName>
        <fullName evidence="1">Uncharacterized protein</fullName>
    </submittedName>
</protein>
<dbReference type="Proteomes" id="UP000196503">
    <property type="component" value="Unassembled WGS sequence"/>
</dbReference>
<accession>A0A200HZA0</accession>